<evidence type="ECO:0000256" key="4">
    <source>
        <dbReference type="SAM" id="MobiDB-lite"/>
    </source>
</evidence>
<evidence type="ECO:0000313" key="6">
    <source>
        <dbReference type="EMBL" id="KAJ8050876.1"/>
    </source>
</evidence>
<dbReference type="InterPro" id="IPR045058">
    <property type="entry name" value="GIMA/IAN/Toc"/>
</dbReference>
<comment type="similarity">
    <text evidence="1">Belongs to the TRAFAC class TrmE-Era-EngA-EngB-Septin-like GTPase superfamily. AIG1/Toc34/Toc159-like paraseptin GTPase family. IAN subfamily.</text>
</comment>
<dbReference type="OrthoDB" id="8954335at2759"/>
<evidence type="ECO:0000256" key="1">
    <source>
        <dbReference type="ARBA" id="ARBA00008535"/>
    </source>
</evidence>
<dbReference type="GO" id="GO:0005525">
    <property type="term" value="F:GTP binding"/>
    <property type="evidence" value="ECO:0007669"/>
    <property type="project" value="UniProtKB-KW"/>
</dbReference>
<evidence type="ECO:0000313" key="7">
    <source>
        <dbReference type="Proteomes" id="UP001152320"/>
    </source>
</evidence>
<feature type="compositionally biased region" description="Basic and acidic residues" evidence="4">
    <location>
        <begin position="464"/>
        <end position="484"/>
    </location>
</feature>
<feature type="region of interest" description="Disordered" evidence="4">
    <location>
        <begin position="350"/>
        <end position="559"/>
    </location>
</feature>
<keyword evidence="2" id="KW-0547">Nucleotide-binding</keyword>
<feature type="compositionally biased region" description="Basic and acidic residues" evidence="4">
    <location>
        <begin position="493"/>
        <end position="505"/>
    </location>
</feature>
<accession>A0A9Q1CT20</accession>
<comment type="caution">
    <text evidence="6">The sequence shown here is derived from an EMBL/GenBank/DDBJ whole genome shotgun (WGS) entry which is preliminary data.</text>
</comment>
<keyword evidence="7" id="KW-1185">Reference proteome</keyword>
<feature type="compositionally biased region" description="Basic and acidic residues" evidence="4">
    <location>
        <begin position="383"/>
        <end position="398"/>
    </location>
</feature>
<sequence>MAQFAKDTFSAVGNFFRFEFFGFALKEGHVHYPYVSETDWEESKNFPDELKVLNKLGKKKFEAAMAKYTLKVNSKMPTFKDKDELRIVLIGKTGVGKSATGNTILSKNYFTVGSKFCAETTVSTKHRVSKEGRTISVIDTPGLFDPHRTNEEIFQEIARVMKIFCDGVHAFIYVLDLANPRLTPENKKTLELIEERFGGGIKDYRLLVYSKADISSKSDLDQIFEDVIKDDTQSMAQFFRELDWRIVAVNNETTIPAEKKRNQEIIIAMVDKLKKQNQNTVYTNEMFQEAAKKRQELQQKGEERGWDPSIMKAVEDVIATDPHVSKNAEKLTESVRELLEEKQRQIENALREVRHVSEEEEQLDIAKEDEEDNATKVSSEQEQEIRTQSESKREEKNQKQTNITDEEQIERGLKERQMKCDEDDRETLESKTGTRNIMEKYDAGAREENNKWEGLQEQAGKRRFRDEPEQSSKERKEKQEKQERATMPQSKIDITEHSKTGKDNEEPTDIPEIDKEETLEKESREGIEKQLQRLQKENDEMLKKQQELQREEREKAQKEREQLIKEHELRLQLTQKALDNANMAKQVTEIAHEHDELLTSITKVVASGLTSLYNYGWSLLGY</sequence>
<dbReference type="PANTHER" id="PTHR10903">
    <property type="entry name" value="GTPASE, IMAP FAMILY MEMBER-RELATED"/>
    <property type="match status" value="1"/>
</dbReference>
<name>A0A9Q1CT20_HOLLE</name>
<feature type="domain" description="AIG1-type G" evidence="5">
    <location>
        <begin position="82"/>
        <end position="291"/>
    </location>
</feature>
<dbReference type="AlphaFoldDB" id="A0A9Q1CT20"/>
<feature type="compositionally biased region" description="Acidic residues" evidence="4">
    <location>
        <begin position="358"/>
        <end position="372"/>
    </location>
</feature>
<feature type="compositionally biased region" description="Basic and acidic residues" evidence="4">
    <location>
        <begin position="437"/>
        <end position="451"/>
    </location>
</feature>
<feature type="compositionally biased region" description="Basic and acidic residues" evidence="4">
    <location>
        <begin position="512"/>
        <end position="559"/>
    </location>
</feature>
<dbReference type="Proteomes" id="UP001152320">
    <property type="component" value="Chromosome 1"/>
</dbReference>
<dbReference type="InterPro" id="IPR027417">
    <property type="entry name" value="P-loop_NTPase"/>
</dbReference>
<dbReference type="SUPFAM" id="SSF52540">
    <property type="entry name" value="P-loop containing nucleoside triphosphate hydrolases"/>
    <property type="match status" value="1"/>
</dbReference>
<evidence type="ECO:0000256" key="2">
    <source>
        <dbReference type="ARBA" id="ARBA00022741"/>
    </source>
</evidence>
<gene>
    <name evidence="6" type="ORF">HOLleu_04246</name>
</gene>
<dbReference type="Pfam" id="PF04548">
    <property type="entry name" value="AIG1"/>
    <property type="match status" value="1"/>
</dbReference>
<reference evidence="6" key="1">
    <citation type="submission" date="2021-10" db="EMBL/GenBank/DDBJ databases">
        <title>Tropical sea cucumber genome reveals ecological adaptation and Cuvierian tubules defense mechanism.</title>
        <authorList>
            <person name="Chen T."/>
        </authorList>
    </citation>
    <scope>NUCLEOTIDE SEQUENCE</scope>
    <source>
        <strain evidence="6">Nanhai2018</strain>
        <tissue evidence="6">Muscle</tissue>
    </source>
</reference>
<dbReference type="Gene3D" id="3.40.50.300">
    <property type="entry name" value="P-loop containing nucleotide triphosphate hydrolases"/>
    <property type="match status" value="1"/>
</dbReference>
<proteinExistence type="inferred from homology"/>
<protein>
    <submittedName>
        <fullName evidence="6">Immune-associated nucleotide-binding protein 9</fullName>
    </submittedName>
</protein>
<organism evidence="6 7">
    <name type="scientific">Holothuria leucospilota</name>
    <name type="common">Black long sea cucumber</name>
    <name type="synonym">Mertensiothuria leucospilota</name>
    <dbReference type="NCBI Taxonomy" id="206669"/>
    <lineage>
        <taxon>Eukaryota</taxon>
        <taxon>Metazoa</taxon>
        <taxon>Echinodermata</taxon>
        <taxon>Eleutherozoa</taxon>
        <taxon>Echinozoa</taxon>
        <taxon>Holothuroidea</taxon>
        <taxon>Aspidochirotacea</taxon>
        <taxon>Aspidochirotida</taxon>
        <taxon>Holothuriidae</taxon>
        <taxon>Holothuria</taxon>
    </lineage>
</organism>
<dbReference type="PANTHER" id="PTHR10903:SF184">
    <property type="entry name" value="GTP-BINDING PROTEIN A"/>
    <property type="match status" value="1"/>
</dbReference>
<dbReference type="PROSITE" id="PS51720">
    <property type="entry name" value="G_AIG1"/>
    <property type="match status" value="1"/>
</dbReference>
<dbReference type="InterPro" id="IPR006703">
    <property type="entry name" value="G_AIG1"/>
</dbReference>
<dbReference type="FunFam" id="3.40.50.300:FF:000840">
    <property type="entry name" value="Immune-associated nucleotide-binding protein 9"/>
    <property type="match status" value="1"/>
</dbReference>
<keyword evidence="3" id="KW-0342">GTP-binding</keyword>
<dbReference type="EMBL" id="JAIZAY010000001">
    <property type="protein sequence ID" value="KAJ8050876.1"/>
    <property type="molecule type" value="Genomic_DNA"/>
</dbReference>
<feature type="compositionally biased region" description="Basic and acidic residues" evidence="4">
    <location>
        <begin position="409"/>
        <end position="422"/>
    </location>
</feature>
<evidence type="ECO:0000256" key="3">
    <source>
        <dbReference type="ARBA" id="ARBA00023134"/>
    </source>
</evidence>
<evidence type="ECO:0000259" key="5">
    <source>
        <dbReference type="PROSITE" id="PS51720"/>
    </source>
</evidence>